<dbReference type="AlphaFoldDB" id="B4GD87"/>
<proteinExistence type="predicted"/>
<dbReference type="EMBL" id="CH479181">
    <property type="protein sequence ID" value="EDW32582.1"/>
    <property type="molecule type" value="Genomic_DNA"/>
</dbReference>
<evidence type="ECO:0000313" key="1">
    <source>
        <dbReference type="EMBL" id="EDW32582.1"/>
    </source>
</evidence>
<reference evidence="1 2" key="1">
    <citation type="journal article" date="2007" name="Nature">
        <title>Evolution of genes and genomes on the Drosophila phylogeny.</title>
        <authorList>
            <consortium name="Drosophila 12 Genomes Consortium"/>
            <person name="Clark A.G."/>
            <person name="Eisen M.B."/>
            <person name="Smith D.R."/>
            <person name="Bergman C.M."/>
            <person name="Oliver B."/>
            <person name="Markow T.A."/>
            <person name="Kaufman T.C."/>
            <person name="Kellis M."/>
            <person name="Gelbart W."/>
            <person name="Iyer V.N."/>
            <person name="Pollard D.A."/>
            <person name="Sackton T.B."/>
            <person name="Larracuente A.M."/>
            <person name="Singh N.D."/>
            <person name="Abad J.P."/>
            <person name="Abt D.N."/>
            <person name="Adryan B."/>
            <person name="Aguade M."/>
            <person name="Akashi H."/>
            <person name="Anderson W.W."/>
            <person name="Aquadro C.F."/>
            <person name="Ardell D.H."/>
            <person name="Arguello R."/>
            <person name="Artieri C.G."/>
            <person name="Barbash D.A."/>
            <person name="Barker D."/>
            <person name="Barsanti P."/>
            <person name="Batterham P."/>
            <person name="Batzoglou S."/>
            <person name="Begun D."/>
            <person name="Bhutkar A."/>
            <person name="Blanco E."/>
            <person name="Bosak S.A."/>
            <person name="Bradley R.K."/>
            <person name="Brand A.D."/>
            <person name="Brent M.R."/>
            <person name="Brooks A.N."/>
            <person name="Brown R.H."/>
            <person name="Butlin R.K."/>
            <person name="Caggese C."/>
            <person name="Calvi B.R."/>
            <person name="Bernardo de Carvalho A."/>
            <person name="Caspi A."/>
            <person name="Castrezana S."/>
            <person name="Celniker S.E."/>
            <person name="Chang J.L."/>
            <person name="Chapple C."/>
            <person name="Chatterji S."/>
            <person name="Chinwalla A."/>
            <person name="Civetta A."/>
            <person name="Clifton S.W."/>
            <person name="Comeron J.M."/>
            <person name="Costello J.C."/>
            <person name="Coyne J.A."/>
            <person name="Daub J."/>
            <person name="David R.G."/>
            <person name="Delcher A.L."/>
            <person name="Delehaunty K."/>
            <person name="Do C.B."/>
            <person name="Ebling H."/>
            <person name="Edwards K."/>
            <person name="Eickbush T."/>
            <person name="Evans J.D."/>
            <person name="Filipski A."/>
            <person name="Findeiss S."/>
            <person name="Freyhult E."/>
            <person name="Fulton L."/>
            <person name="Fulton R."/>
            <person name="Garcia A.C."/>
            <person name="Gardiner A."/>
            <person name="Garfield D.A."/>
            <person name="Garvin B.E."/>
            <person name="Gibson G."/>
            <person name="Gilbert D."/>
            <person name="Gnerre S."/>
            <person name="Godfrey J."/>
            <person name="Good R."/>
            <person name="Gotea V."/>
            <person name="Gravely B."/>
            <person name="Greenberg A.J."/>
            <person name="Griffiths-Jones S."/>
            <person name="Gross S."/>
            <person name="Guigo R."/>
            <person name="Gustafson E.A."/>
            <person name="Haerty W."/>
            <person name="Hahn M.W."/>
            <person name="Halligan D.L."/>
            <person name="Halpern A.L."/>
            <person name="Halter G.M."/>
            <person name="Han M.V."/>
            <person name="Heger A."/>
            <person name="Hillier L."/>
            <person name="Hinrichs A.S."/>
            <person name="Holmes I."/>
            <person name="Hoskins R.A."/>
            <person name="Hubisz M.J."/>
            <person name="Hultmark D."/>
            <person name="Huntley M.A."/>
            <person name="Jaffe D.B."/>
            <person name="Jagadeeshan S."/>
            <person name="Jeck W.R."/>
            <person name="Johnson J."/>
            <person name="Jones C.D."/>
            <person name="Jordan W.C."/>
            <person name="Karpen G.H."/>
            <person name="Kataoka E."/>
            <person name="Keightley P.D."/>
            <person name="Kheradpour P."/>
            <person name="Kirkness E.F."/>
            <person name="Koerich L.B."/>
            <person name="Kristiansen K."/>
            <person name="Kudrna D."/>
            <person name="Kulathinal R.J."/>
            <person name="Kumar S."/>
            <person name="Kwok R."/>
            <person name="Lander E."/>
            <person name="Langley C.H."/>
            <person name="Lapoint R."/>
            <person name="Lazzaro B.P."/>
            <person name="Lee S.J."/>
            <person name="Levesque L."/>
            <person name="Li R."/>
            <person name="Lin C.F."/>
            <person name="Lin M.F."/>
            <person name="Lindblad-Toh K."/>
            <person name="Llopart A."/>
            <person name="Long M."/>
            <person name="Low L."/>
            <person name="Lozovsky E."/>
            <person name="Lu J."/>
            <person name="Luo M."/>
            <person name="Machado C.A."/>
            <person name="Makalowski W."/>
            <person name="Marzo M."/>
            <person name="Matsuda M."/>
            <person name="Matzkin L."/>
            <person name="McAllister B."/>
            <person name="McBride C.S."/>
            <person name="McKernan B."/>
            <person name="McKernan K."/>
            <person name="Mendez-Lago M."/>
            <person name="Minx P."/>
            <person name="Mollenhauer M.U."/>
            <person name="Montooth K."/>
            <person name="Mount S.M."/>
            <person name="Mu X."/>
            <person name="Myers E."/>
            <person name="Negre B."/>
            <person name="Newfeld S."/>
            <person name="Nielsen R."/>
            <person name="Noor M.A."/>
            <person name="O'Grady P."/>
            <person name="Pachter L."/>
            <person name="Papaceit M."/>
            <person name="Parisi M.J."/>
            <person name="Parisi M."/>
            <person name="Parts L."/>
            <person name="Pedersen J.S."/>
            <person name="Pesole G."/>
            <person name="Phillippy A.M."/>
            <person name="Ponting C.P."/>
            <person name="Pop M."/>
            <person name="Porcelli D."/>
            <person name="Powell J.R."/>
            <person name="Prohaska S."/>
            <person name="Pruitt K."/>
            <person name="Puig M."/>
            <person name="Quesneville H."/>
            <person name="Ram K.R."/>
            <person name="Rand D."/>
            <person name="Rasmussen M.D."/>
            <person name="Reed L.K."/>
            <person name="Reenan R."/>
            <person name="Reily A."/>
            <person name="Remington K.A."/>
            <person name="Rieger T.T."/>
            <person name="Ritchie M.G."/>
            <person name="Robin C."/>
            <person name="Rogers Y.H."/>
            <person name="Rohde C."/>
            <person name="Rozas J."/>
            <person name="Rubenfield M.J."/>
            <person name="Ruiz A."/>
            <person name="Russo S."/>
            <person name="Salzberg S.L."/>
            <person name="Sanchez-Gracia A."/>
            <person name="Saranga D.J."/>
            <person name="Sato H."/>
            <person name="Schaeffer S.W."/>
            <person name="Schatz M.C."/>
            <person name="Schlenke T."/>
            <person name="Schwartz R."/>
            <person name="Segarra C."/>
            <person name="Singh R.S."/>
            <person name="Sirot L."/>
            <person name="Sirota M."/>
            <person name="Sisneros N.B."/>
            <person name="Smith C.D."/>
            <person name="Smith T.F."/>
            <person name="Spieth J."/>
            <person name="Stage D.E."/>
            <person name="Stark A."/>
            <person name="Stephan W."/>
            <person name="Strausberg R.L."/>
            <person name="Strempel S."/>
            <person name="Sturgill D."/>
            <person name="Sutton G."/>
            <person name="Sutton G.G."/>
            <person name="Tao W."/>
            <person name="Teichmann S."/>
            <person name="Tobari Y.N."/>
            <person name="Tomimura Y."/>
            <person name="Tsolas J.M."/>
            <person name="Valente V.L."/>
            <person name="Venter E."/>
            <person name="Venter J.C."/>
            <person name="Vicario S."/>
            <person name="Vieira F.G."/>
            <person name="Vilella A.J."/>
            <person name="Villasante A."/>
            <person name="Walenz B."/>
            <person name="Wang J."/>
            <person name="Wasserman M."/>
            <person name="Watts T."/>
            <person name="Wilson D."/>
            <person name="Wilson R.K."/>
            <person name="Wing R.A."/>
            <person name="Wolfner M.F."/>
            <person name="Wong A."/>
            <person name="Wong G.K."/>
            <person name="Wu C.I."/>
            <person name="Wu G."/>
            <person name="Yamamoto D."/>
            <person name="Yang H.P."/>
            <person name="Yang S.P."/>
            <person name="Yorke J.A."/>
            <person name="Yoshida K."/>
            <person name="Zdobnov E."/>
            <person name="Zhang P."/>
            <person name="Zhang Y."/>
            <person name="Zimin A.V."/>
            <person name="Baldwin J."/>
            <person name="Abdouelleil A."/>
            <person name="Abdulkadir J."/>
            <person name="Abebe A."/>
            <person name="Abera B."/>
            <person name="Abreu J."/>
            <person name="Acer S.C."/>
            <person name="Aftuck L."/>
            <person name="Alexander A."/>
            <person name="An P."/>
            <person name="Anderson E."/>
            <person name="Anderson S."/>
            <person name="Arachi H."/>
            <person name="Azer M."/>
            <person name="Bachantsang P."/>
            <person name="Barry A."/>
            <person name="Bayul T."/>
            <person name="Berlin A."/>
            <person name="Bessette D."/>
            <person name="Bloom T."/>
            <person name="Blye J."/>
            <person name="Boguslavskiy L."/>
            <person name="Bonnet C."/>
            <person name="Boukhgalter B."/>
            <person name="Bourzgui I."/>
            <person name="Brown A."/>
            <person name="Cahill P."/>
            <person name="Channer S."/>
            <person name="Cheshatsang Y."/>
            <person name="Chuda L."/>
            <person name="Citroen M."/>
            <person name="Collymore A."/>
            <person name="Cooke P."/>
            <person name="Costello M."/>
            <person name="D'Aco K."/>
            <person name="Daza R."/>
            <person name="De Haan G."/>
            <person name="DeGray S."/>
            <person name="DeMaso C."/>
            <person name="Dhargay N."/>
            <person name="Dooley K."/>
            <person name="Dooley E."/>
            <person name="Doricent M."/>
            <person name="Dorje P."/>
            <person name="Dorjee K."/>
            <person name="Dupes A."/>
            <person name="Elong R."/>
            <person name="Falk J."/>
            <person name="Farina A."/>
            <person name="Faro S."/>
            <person name="Ferguson D."/>
            <person name="Fisher S."/>
            <person name="Foley C.D."/>
            <person name="Franke A."/>
            <person name="Friedrich D."/>
            <person name="Gadbois L."/>
            <person name="Gearin G."/>
            <person name="Gearin C.R."/>
            <person name="Giannoukos G."/>
            <person name="Goode T."/>
            <person name="Graham J."/>
            <person name="Grandbois E."/>
            <person name="Grewal S."/>
            <person name="Gyaltsen K."/>
            <person name="Hafez N."/>
            <person name="Hagos B."/>
            <person name="Hall J."/>
            <person name="Henson C."/>
            <person name="Hollinger A."/>
            <person name="Honan T."/>
            <person name="Huard M.D."/>
            <person name="Hughes L."/>
            <person name="Hurhula B."/>
            <person name="Husby M.E."/>
            <person name="Kamat A."/>
            <person name="Kanga B."/>
            <person name="Kashin S."/>
            <person name="Khazanovich D."/>
            <person name="Kisner P."/>
            <person name="Lance K."/>
            <person name="Lara M."/>
            <person name="Lee W."/>
            <person name="Lennon N."/>
            <person name="Letendre F."/>
            <person name="LeVine R."/>
            <person name="Lipovsky A."/>
            <person name="Liu X."/>
            <person name="Liu J."/>
            <person name="Liu S."/>
            <person name="Lokyitsang T."/>
            <person name="Lokyitsang Y."/>
            <person name="Lubonja R."/>
            <person name="Lui A."/>
            <person name="MacDonald P."/>
            <person name="Magnisalis V."/>
            <person name="Maru K."/>
            <person name="Matthews C."/>
            <person name="McCusker W."/>
            <person name="McDonough S."/>
            <person name="Mehta T."/>
            <person name="Meldrim J."/>
            <person name="Meneus L."/>
            <person name="Mihai O."/>
            <person name="Mihalev A."/>
            <person name="Mihova T."/>
            <person name="Mittelman R."/>
            <person name="Mlenga V."/>
            <person name="Montmayeur A."/>
            <person name="Mulrain L."/>
            <person name="Navidi A."/>
            <person name="Naylor J."/>
            <person name="Negash T."/>
            <person name="Nguyen T."/>
            <person name="Nguyen N."/>
            <person name="Nicol R."/>
            <person name="Norbu C."/>
            <person name="Norbu N."/>
            <person name="Novod N."/>
            <person name="O'Neill B."/>
            <person name="Osman S."/>
            <person name="Markiewicz E."/>
            <person name="Oyono O.L."/>
            <person name="Patti C."/>
            <person name="Phunkhang P."/>
            <person name="Pierre F."/>
            <person name="Priest M."/>
            <person name="Raghuraman S."/>
            <person name="Rege F."/>
            <person name="Reyes R."/>
            <person name="Rise C."/>
            <person name="Rogov P."/>
            <person name="Ross K."/>
            <person name="Ryan E."/>
            <person name="Settipalli S."/>
            <person name="Shea T."/>
            <person name="Sherpa N."/>
            <person name="Shi L."/>
            <person name="Shih D."/>
            <person name="Sparrow T."/>
            <person name="Spaulding J."/>
            <person name="Stalker J."/>
            <person name="Stange-Thomann N."/>
            <person name="Stavropoulos S."/>
            <person name="Stone C."/>
            <person name="Strader C."/>
            <person name="Tesfaye S."/>
            <person name="Thomson T."/>
            <person name="Thoulutsang Y."/>
            <person name="Thoulutsang D."/>
            <person name="Topham K."/>
            <person name="Topping I."/>
            <person name="Tsamla T."/>
            <person name="Vassiliev H."/>
            <person name="Vo A."/>
            <person name="Wangchuk T."/>
            <person name="Wangdi T."/>
            <person name="Weiand M."/>
            <person name="Wilkinson J."/>
            <person name="Wilson A."/>
            <person name="Yadav S."/>
            <person name="Young G."/>
            <person name="Yu Q."/>
            <person name="Zembek L."/>
            <person name="Zhong D."/>
            <person name="Zimmer A."/>
            <person name="Zwirko Z."/>
            <person name="Jaffe D.B."/>
            <person name="Alvarez P."/>
            <person name="Brockman W."/>
            <person name="Butler J."/>
            <person name="Chin C."/>
            <person name="Gnerre S."/>
            <person name="Grabherr M."/>
            <person name="Kleber M."/>
            <person name="Mauceli E."/>
            <person name="MacCallum I."/>
        </authorList>
    </citation>
    <scope>NUCLEOTIDE SEQUENCE [LARGE SCALE GENOMIC DNA]</scope>
    <source>
        <strain evidence="2">MSH-3 / Tucson 14011-0111.49</strain>
    </source>
</reference>
<evidence type="ECO:0000313" key="2">
    <source>
        <dbReference type="Proteomes" id="UP000008744"/>
    </source>
</evidence>
<keyword evidence="2" id="KW-1185">Reference proteome</keyword>
<accession>B4GD87</accession>
<dbReference type="HOGENOM" id="CLU_1422868_0_0_1"/>
<organism evidence="2">
    <name type="scientific">Drosophila persimilis</name>
    <name type="common">Fruit fly</name>
    <dbReference type="NCBI Taxonomy" id="7234"/>
    <lineage>
        <taxon>Eukaryota</taxon>
        <taxon>Metazoa</taxon>
        <taxon>Ecdysozoa</taxon>
        <taxon>Arthropoda</taxon>
        <taxon>Hexapoda</taxon>
        <taxon>Insecta</taxon>
        <taxon>Pterygota</taxon>
        <taxon>Neoptera</taxon>
        <taxon>Endopterygota</taxon>
        <taxon>Diptera</taxon>
        <taxon>Brachycera</taxon>
        <taxon>Muscomorpha</taxon>
        <taxon>Ephydroidea</taxon>
        <taxon>Drosophilidae</taxon>
        <taxon>Drosophila</taxon>
        <taxon>Sophophora</taxon>
    </lineage>
</organism>
<gene>
    <name evidence="1" type="primary">Dper\GL10364</name>
    <name evidence="1" type="ORF">Dper_GL10364</name>
</gene>
<dbReference type="Proteomes" id="UP000008744">
    <property type="component" value="Unassembled WGS sequence"/>
</dbReference>
<name>B4GD87_DROPE</name>
<sequence>MSADQSRHSPVVQSALGYMEQLSSFDVPSSLSLKLMLLLLLQLQPSGAGGSLNQIRTLDSDMDSDLSWGEFLASSALGSLSCQPYENCQNSRSCLPPGSLPQLKTRPDDCLYLYHYQCRCRCRCHCRRRILNQRRRVLCAMFQMTRPENRPGDLGRATSSTHNSDTLHGFNSGLFLCRDSGRTPSIMFVYK</sequence>
<protein>
    <submittedName>
        <fullName evidence="1">GL10364</fullName>
    </submittedName>
</protein>